<accession>A0A858RBA3</accession>
<gene>
    <name evidence="1" type="ORF">HHL28_15250</name>
</gene>
<keyword evidence="2" id="KW-1185">Reference proteome</keyword>
<dbReference type="EMBL" id="CP051775">
    <property type="protein sequence ID" value="QJE74256.1"/>
    <property type="molecule type" value="Genomic_DNA"/>
</dbReference>
<dbReference type="KEGG" id="acru:HHL28_15250"/>
<name>A0A858RBA3_9PROT</name>
<dbReference type="Proteomes" id="UP000501891">
    <property type="component" value="Chromosome"/>
</dbReference>
<protein>
    <recommendedName>
        <fullName evidence="3">GNAT family N-acetyltransferase</fullName>
    </recommendedName>
</protein>
<dbReference type="AlphaFoldDB" id="A0A858RBA3"/>
<evidence type="ECO:0008006" key="3">
    <source>
        <dbReference type="Google" id="ProtNLM"/>
    </source>
</evidence>
<organism evidence="1 2">
    <name type="scientific">Aerophototrophica crusticola</name>
    <dbReference type="NCBI Taxonomy" id="1709002"/>
    <lineage>
        <taxon>Bacteria</taxon>
        <taxon>Pseudomonadati</taxon>
        <taxon>Pseudomonadota</taxon>
        <taxon>Alphaproteobacteria</taxon>
        <taxon>Rhodospirillales</taxon>
        <taxon>Rhodospirillaceae</taxon>
        <taxon>Aerophototrophica</taxon>
    </lineage>
</organism>
<reference evidence="1" key="1">
    <citation type="submission" date="2020-04" db="EMBL/GenBank/DDBJ databases">
        <title>A desert anoxygenic phototrophic bacterium fixes CO2 using RubisCO under aerobic conditions.</title>
        <authorList>
            <person name="Tang K."/>
        </authorList>
    </citation>
    <scope>NUCLEOTIDE SEQUENCE [LARGE SCALE GENOMIC DNA]</scope>
    <source>
        <strain evidence="1">MIMtkB3</strain>
    </source>
</reference>
<evidence type="ECO:0000313" key="1">
    <source>
        <dbReference type="EMBL" id="QJE74256.1"/>
    </source>
</evidence>
<evidence type="ECO:0000313" key="2">
    <source>
        <dbReference type="Proteomes" id="UP000501891"/>
    </source>
</evidence>
<proteinExistence type="predicted"/>
<sequence>MPDSFDVKPLDARRVDQAFPVVQTAFPRVSVERWREYALQLMGPPLPKGRNVVRLPTAQPSGVMVAQLGHGYIHGLFTYQTVPSLSHGKVLQVDMLVALDLFDPVSAAEALLVEMERLAHALRCDAIHLSLPQHPQSDQLAKIEKLGHHIEGLRLCKPLVTLAAE</sequence>